<dbReference type="AlphaFoldDB" id="A0A2G3E1J2"/>
<dbReference type="RefSeq" id="WP_099386429.1">
    <property type="nucleotide sequence ID" value="NZ_JANSWH010000072.1"/>
</dbReference>
<gene>
    <name evidence="1" type="ORF">CSX02_08975</name>
</gene>
<proteinExistence type="predicted"/>
<organism evidence="1 2">
    <name type="scientific">Agathobacter ruminis</name>
    <dbReference type="NCBI Taxonomy" id="1712665"/>
    <lineage>
        <taxon>Bacteria</taxon>
        <taxon>Bacillati</taxon>
        <taxon>Bacillota</taxon>
        <taxon>Clostridia</taxon>
        <taxon>Lachnospirales</taxon>
        <taxon>Lachnospiraceae</taxon>
        <taxon>Agathobacter</taxon>
    </lineage>
</organism>
<sequence>MTHEDVMQMLAETEIHFAYDHFAEGESPDPPFICFLFPGSENFAADDVVYMEFSNLSIELYTDEKDPELEDSVEAVLNAHELFWNKSEVWIESEKLYEVLYQMTV</sequence>
<comment type="caution">
    <text evidence="1">The sequence shown here is derived from an EMBL/GenBank/DDBJ whole genome shotgun (WGS) entry which is preliminary data.</text>
</comment>
<reference evidence="1 2" key="2">
    <citation type="submission" date="2017-10" db="EMBL/GenBank/DDBJ databases">
        <authorList>
            <person name="Banno H."/>
            <person name="Chua N.-H."/>
        </authorList>
    </citation>
    <scope>NUCLEOTIDE SEQUENCE [LARGE SCALE GENOMIC DNA]</scope>
    <source>
        <strain evidence="1 2">JK623</strain>
    </source>
</reference>
<dbReference type="Proteomes" id="UP000224563">
    <property type="component" value="Unassembled WGS sequence"/>
</dbReference>
<reference evidence="1 2" key="1">
    <citation type="submission" date="2017-10" db="EMBL/GenBank/DDBJ databases">
        <title>Resolving the taxonomy of Roseburia spp., Eubacterium rectale and Agathobacter spp. through phylogenomic analysis.</title>
        <authorList>
            <person name="Sheridan P.O."/>
            <person name="Walker A.W."/>
            <person name="Duncan S.H."/>
            <person name="Scott K.P."/>
            <person name="Toole P.W.O."/>
            <person name="Luis P."/>
            <person name="Flint H.J."/>
        </authorList>
    </citation>
    <scope>NUCLEOTIDE SEQUENCE [LARGE SCALE GENOMIC DNA]</scope>
    <source>
        <strain evidence="1 2">JK623</strain>
    </source>
</reference>
<keyword evidence="2" id="KW-1185">Reference proteome</keyword>
<accession>A0A2G3E1J2</accession>
<evidence type="ECO:0000313" key="1">
    <source>
        <dbReference type="EMBL" id="PHU37138.1"/>
    </source>
</evidence>
<protein>
    <submittedName>
        <fullName evidence="1">Uncharacterized protein</fullName>
    </submittedName>
</protein>
<evidence type="ECO:0000313" key="2">
    <source>
        <dbReference type="Proteomes" id="UP000224563"/>
    </source>
</evidence>
<name>A0A2G3E1J2_9FIRM</name>
<dbReference type="EMBL" id="PDYG01000074">
    <property type="protein sequence ID" value="PHU37138.1"/>
    <property type="molecule type" value="Genomic_DNA"/>
</dbReference>